<organism evidence="3 4">
    <name type="scientific">Didymodactylos carnosus</name>
    <dbReference type="NCBI Taxonomy" id="1234261"/>
    <lineage>
        <taxon>Eukaryota</taxon>
        <taxon>Metazoa</taxon>
        <taxon>Spiralia</taxon>
        <taxon>Gnathifera</taxon>
        <taxon>Rotifera</taxon>
        <taxon>Eurotatoria</taxon>
        <taxon>Bdelloidea</taxon>
        <taxon>Philodinida</taxon>
        <taxon>Philodinidae</taxon>
        <taxon>Didymodactylos</taxon>
    </lineage>
</organism>
<dbReference type="AlphaFoldDB" id="A0A8S2JX25"/>
<evidence type="ECO:0000256" key="1">
    <source>
        <dbReference type="SAM" id="MobiDB-lite"/>
    </source>
</evidence>
<comment type="caution">
    <text evidence="3">The sequence shown here is derived from an EMBL/GenBank/DDBJ whole genome shotgun (WGS) entry which is preliminary data.</text>
</comment>
<feature type="region of interest" description="Disordered" evidence="1">
    <location>
        <begin position="16"/>
        <end position="37"/>
    </location>
</feature>
<dbReference type="EMBL" id="CAJOBA010008300">
    <property type="protein sequence ID" value="CAF3825178.1"/>
    <property type="molecule type" value="Genomic_DNA"/>
</dbReference>
<evidence type="ECO:0000313" key="2">
    <source>
        <dbReference type="EMBL" id="CAF1059442.1"/>
    </source>
</evidence>
<name>A0A8S2JX25_9BILA</name>
<dbReference type="Proteomes" id="UP000682733">
    <property type="component" value="Unassembled WGS sequence"/>
</dbReference>
<dbReference type="EMBL" id="CAJNOK010008284">
    <property type="protein sequence ID" value="CAF1059442.1"/>
    <property type="molecule type" value="Genomic_DNA"/>
</dbReference>
<proteinExistence type="predicted"/>
<dbReference type="Proteomes" id="UP000677228">
    <property type="component" value="Unassembled WGS sequence"/>
</dbReference>
<gene>
    <name evidence="2" type="ORF">OVA965_LOCUS17336</name>
    <name evidence="3" type="ORF">TMI583_LOCUS17348</name>
</gene>
<reference evidence="3" key="1">
    <citation type="submission" date="2021-02" db="EMBL/GenBank/DDBJ databases">
        <authorList>
            <person name="Nowell W R."/>
        </authorList>
    </citation>
    <scope>NUCLEOTIDE SEQUENCE</scope>
</reference>
<sequence length="37" mass="3861">TESKIEKATHVDLNRDGIIGRTPDTYPGGSNPGSGGY</sequence>
<feature type="non-terminal residue" evidence="3">
    <location>
        <position position="1"/>
    </location>
</feature>
<evidence type="ECO:0000313" key="4">
    <source>
        <dbReference type="Proteomes" id="UP000682733"/>
    </source>
</evidence>
<evidence type="ECO:0000313" key="3">
    <source>
        <dbReference type="EMBL" id="CAF3825178.1"/>
    </source>
</evidence>
<accession>A0A8S2JX25</accession>
<protein>
    <submittedName>
        <fullName evidence="3">Uncharacterized protein</fullName>
    </submittedName>
</protein>